<gene>
    <name evidence="1" type="ORF">NLU04_21045</name>
</gene>
<keyword evidence="2" id="KW-1185">Reference proteome</keyword>
<dbReference type="RefSeq" id="WP_254870717.1">
    <property type="nucleotide sequence ID" value="NZ_CP101397.1"/>
</dbReference>
<proteinExistence type="predicted"/>
<protein>
    <recommendedName>
        <fullName evidence="3">Immunity protein 35 of polymorphic toxin system</fullName>
    </recommendedName>
</protein>
<dbReference type="EMBL" id="CP101397">
    <property type="protein sequence ID" value="UTR80783.1"/>
    <property type="molecule type" value="Genomic_DNA"/>
</dbReference>
<evidence type="ECO:0000313" key="1">
    <source>
        <dbReference type="EMBL" id="UTR80783.1"/>
    </source>
</evidence>
<reference evidence="1" key="1">
    <citation type="submission" date="2022-07" db="EMBL/GenBank/DDBJ databases">
        <title>Genomic of Streptomyces cavourensis F2.</title>
        <authorList>
            <person name="Hu S."/>
            <person name="Liang W."/>
        </authorList>
    </citation>
    <scope>NUCLEOTIDE SEQUENCE</scope>
    <source>
        <strain evidence="1">F2</strain>
    </source>
</reference>
<evidence type="ECO:0008006" key="3">
    <source>
        <dbReference type="Google" id="ProtNLM"/>
    </source>
</evidence>
<dbReference type="Proteomes" id="UP001058236">
    <property type="component" value="Chromosome"/>
</dbReference>
<name>A0ABY5FAX6_9ACTN</name>
<organism evidence="1 2">
    <name type="scientific">Streptomyces cavourensis</name>
    <dbReference type="NCBI Taxonomy" id="67258"/>
    <lineage>
        <taxon>Bacteria</taxon>
        <taxon>Bacillati</taxon>
        <taxon>Actinomycetota</taxon>
        <taxon>Actinomycetes</taxon>
        <taxon>Kitasatosporales</taxon>
        <taxon>Streptomycetaceae</taxon>
        <taxon>Streptomyces</taxon>
    </lineage>
</organism>
<accession>A0ABY5FAX6</accession>
<evidence type="ECO:0000313" key="2">
    <source>
        <dbReference type="Proteomes" id="UP001058236"/>
    </source>
</evidence>
<sequence length="140" mass="15665">MSLNFTGLRRIADEELSTREIRYLALVQVDLMALYRRWGRPDVGMDDLGEWLCFAFALSDGSKFILQREAYSPPTPGFLLSSTKALFSAGAAERIIGALDIPGAVVLELSDEVLNWPRPSGTAHSCRWKWDCREESRGPS</sequence>